<keyword evidence="2" id="KW-1185">Reference proteome</keyword>
<evidence type="ECO:0000313" key="1">
    <source>
        <dbReference type="EMBL" id="MDT8902410.1"/>
    </source>
</evidence>
<dbReference type="RefSeq" id="WP_413780892.1">
    <property type="nucleotide sequence ID" value="NZ_JAUOZS010000001.1"/>
</dbReference>
<accession>A0ABU3P149</accession>
<reference evidence="1 2" key="1">
    <citation type="submission" date="2023-07" db="EMBL/GenBank/DDBJ databases">
        <title>The novel representative of Negativicutes class, Anaeroselena agilis gen. nov. sp. nov.</title>
        <authorList>
            <person name="Prokofeva M.I."/>
            <person name="Elcheninov A.G."/>
            <person name="Klyukina A."/>
            <person name="Kublanov I.V."/>
            <person name="Frolov E.N."/>
            <person name="Podosokorskaya O.A."/>
        </authorList>
    </citation>
    <scope>NUCLEOTIDE SEQUENCE [LARGE SCALE GENOMIC DNA]</scope>
    <source>
        <strain evidence="1 2">4137-cl</strain>
    </source>
</reference>
<name>A0ABU3P149_9FIRM</name>
<dbReference type="EMBL" id="JAUOZS010000001">
    <property type="protein sequence ID" value="MDT8902410.1"/>
    <property type="molecule type" value="Genomic_DNA"/>
</dbReference>
<dbReference type="Proteomes" id="UP001254848">
    <property type="component" value="Unassembled WGS sequence"/>
</dbReference>
<gene>
    <name evidence="1" type="ORF">Q4T40_14265</name>
</gene>
<dbReference type="InterPro" id="IPR021328">
    <property type="entry name" value="CotB-like"/>
</dbReference>
<organism evidence="1 2">
    <name type="scientific">Anaeroselena agilis</name>
    <dbReference type="NCBI Taxonomy" id="3063788"/>
    <lineage>
        <taxon>Bacteria</taxon>
        <taxon>Bacillati</taxon>
        <taxon>Bacillota</taxon>
        <taxon>Negativicutes</taxon>
        <taxon>Acetonemataceae</taxon>
        <taxon>Anaeroselena</taxon>
    </lineage>
</organism>
<dbReference type="Pfam" id="PF11155">
    <property type="entry name" value="DUF2935"/>
    <property type="match status" value="2"/>
</dbReference>
<protein>
    <submittedName>
        <fullName evidence="1">DUF2935 domain-containing protein</fullName>
    </submittedName>
</protein>
<evidence type="ECO:0000313" key="2">
    <source>
        <dbReference type="Proteomes" id="UP001254848"/>
    </source>
</evidence>
<dbReference type="Gene3D" id="1.20.1260.120">
    <property type="entry name" value="Protein of unknown function DUF2935"/>
    <property type="match status" value="1"/>
</dbReference>
<proteinExistence type="predicted"/>
<sequence>MEIICREVRPYPPLDMHQVRFWLRIMKEHALFIRLGLPCDQTELRKESQCFYDLFEKLEQKACHVNCGEAFRAFVEEVMVAVKNLFAFKRHLLCLLIECKIRGGANYPLLIDHISREALYFYKLLQKICDGEMEYPADAIVSENVFWIRIMADHLKFIRGLLDPSEREVFEQTQALSDKWDGLNLHARDFESMLWHMRPNNDFARFEKTVTDAAVELRGFKATAQELIERCSVLSLIPPLLADHVRREAEQFLRILEMIGGELGECQGSPIIRCDDDCMDLPRR</sequence>
<comment type="caution">
    <text evidence="1">The sequence shown here is derived from an EMBL/GenBank/DDBJ whole genome shotgun (WGS) entry which is preliminary data.</text>
</comment>
<dbReference type="SUPFAM" id="SSF158430">
    <property type="entry name" value="Bacillus cereus metalloprotein-like"/>
    <property type="match status" value="2"/>
</dbReference>